<protein>
    <submittedName>
        <fullName evidence="6">CBFD_NFYB_HMF domain-containing protein</fullName>
    </submittedName>
</protein>
<evidence type="ECO:0000259" key="3">
    <source>
        <dbReference type="Pfam" id="PF00808"/>
    </source>
</evidence>
<keyword evidence="5" id="KW-1185">Reference proteome</keyword>
<reference evidence="4 5" key="2">
    <citation type="submission" date="2018-11" db="EMBL/GenBank/DDBJ databases">
        <authorList>
            <consortium name="Pathogen Informatics"/>
        </authorList>
    </citation>
    <scope>NUCLEOTIDE SEQUENCE [LARGE SCALE GENOMIC DNA]</scope>
</reference>
<dbReference type="Pfam" id="PF00808">
    <property type="entry name" value="CBFD_NFYB_HMF"/>
    <property type="match status" value="1"/>
</dbReference>
<proteinExistence type="predicted"/>
<feature type="domain" description="Transcription factor CBF/NF-Y/archaeal histone" evidence="3">
    <location>
        <begin position="1"/>
        <end position="54"/>
    </location>
</feature>
<keyword evidence="2" id="KW-0539">Nucleus</keyword>
<dbReference type="InterPro" id="IPR050568">
    <property type="entry name" value="Transcr_DNA_Rep_Reg"/>
</dbReference>
<comment type="subcellular location">
    <subcellularLocation>
        <location evidence="1">Nucleus</location>
    </subcellularLocation>
</comment>
<dbReference type="InterPro" id="IPR009072">
    <property type="entry name" value="Histone-fold"/>
</dbReference>
<dbReference type="Proteomes" id="UP000271098">
    <property type="component" value="Unassembled WGS sequence"/>
</dbReference>
<evidence type="ECO:0000313" key="6">
    <source>
        <dbReference type="WBParaSite" id="GPUH_0002312901-mRNA-1"/>
    </source>
</evidence>
<evidence type="ECO:0000313" key="5">
    <source>
        <dbReference type="Proteomes" id="UP000271098"/>
    </source>
</evidence>
<reference evidence="6" key="1">
    <citation type="submission" date="2016-06" db="UniProtKB">
        <authorList>
            <consortium name="WormBaseParasite"/>
        </authorList>
    </citation>
    <scope>IDENTIFICATION</scope>
</reference>
<organism evidence="6">
    <name type="scientific">Gongylonema pulchrum</name>
    <dbReference type="NCBI Taxonomy" id="637853"/>
    <lineage>
        <taxon>Eukaryota</taxon>
        <taxon>Metazoa</taxon>
        <taxon>Ecdysozoa</taxon>
        <taxon>Nematoda</taxon>
        <taxon>Chromadorea</taxon>
        <taxon>Rhabditida</taxon>
        <taxon>Spirurina</taxon>
        <taxon>Spiruromorpha</taxon>
        <taxon>Spiruroidea</taxon>
        <taxon>Gongylonematidae</taxon>
        <taxon>Gongylonema</taxon>
    </lineage>
</organism>
<dbReference type="GO" id="GO:0016251">
    <property type="term" value="F:RNA polymerase II general transcription initiation factor activity"/>
    <property type="evidence" value="ECO:0007669"/>
    <property type="project" value="TreeGrafter"/>
</dbReference>
<dbReference type="PANTHER" id="PTHR10252:SF5">
    <property type="entry name" value="DR1-ASSOCIATED COREPRESSOR"/>
    <property type="match status" value="1"/>
</dbReference>
<dbReference type="GO" id="GO:0001046">
    <property type="term" value="F:core promoter sequence-specific DNA binding"/>
    <property type="evidence" value="ECO:0007669"/>
    <property type="project" value="TreeGrafter"/>
</dbReference>
<gene>
    <name evidence="4" type="ORF">GPUH_LOCUS23099</name>
</gene>
<evidence type="ECO:0000313" key="4">
    <source>
        <dbReference type="EMBL" id="VDN40983.1"/>
    </source>
</evidence>
<dbReference type="OrthoDB" id="653904at2759"/>
<evidence type="ECO:0000256" key="2">
    <source>
        <dbReference type="ARBA" id="ARBA00023242"/>
    </source>
</evidence>
<dbReference type="CDD" id="cd22906">
    <property type="entry name" value="HFD_DRAP1"/>
    <property type="match status" value="1"/>
</dbReference>
<dbReference type="InterPro" id="IPR003958">
    <property type="entry name" value="CBFA_NFYB_domain"/>
</dbReference>
<sequence>MQSDEEIGRMVASVPVAIGRAMEHFAEKLLEAAARCVQTSPSRTLSPQHIKQAVLQNPHFMFLEPLMREVPLPSSAGFESPCGREWSDEKPTFSGFHLQGSCMYNSMCLFSMVFHSFWAAFARGAQLHQFLPNRLSLLYANILAM</sequence>
<dbReference type="Gene3D" id="1.10.20.10">
    <property type="entry name" value="Histone, subunit A"/>
    <property type="match status" value="1"/>
</dbReference>
<dbReference type="SUPFAM" id="SSF47113">
    <property type="entry name" value="Histone-fold"/>
    <property type="match status" value="1"/>
</dbReference>
<dbReference type="WBParaSite" id="GPUH_0002312901-mRNA-1">
    <property type="protein sequence ID" value="GPUH_0002312901-mRNA-1"/>
    <property type="gene ID" value="GPUH_0002312901"/>
</dbReference>
<dbReference type="GO" id="GO:0046982">
    <property type="term" value="F:protein heterodimerization activity"/>
    <property type="evidence" value="ECO:0007669"/>
    <property type="project" value="InterPro"/>
</dbReference>
<name>A0A183EQ59_9BILA</name>
<dbReference type="EMBL" id="UYRT01096802">
    <property type="protein sequence ID" value="VDN40983.1"/>
    <property type="molecule type" value="Genomic_DNA"/>
</dbReference>
<accession>A0A183EQ59</accession>
<dbReference type="GO" id="GO:0017054">
    <property type="term" value="C:negative cofactor 2 complex"/>
    <property type="evidence" value="ECO:0007669"/>
    <property type="project" value="TreeGrafter"/>
</dbReference>
<evidence type="ECO:0000256" key="1">
    <source>
        <dbReference type="ARBA" id="ARBA00004123"/>
    </source>
</evidence>
<dbReference type="PANTHER" id="PTHR10252">
    <property type="entry name" value="HISTONE-LIKE TRANSCRIPTION FACTOR CCAAT-RELATED"/>
    <property type="match status" value="1"/>
</dbReference>
<dbReference type="AlphaFoldDB" id="A0A183EQ59"/>